<sequence>MITETANQILNRVVPVCTWQVPGSTNSTGPAYPRFPGVVREWRDFGLDVILNRHFPGGQFPAFPTNTEDLHVEEDAKFRFYSNVISPVVPLLGGALFKHRCIGMLGVSDFILCTNNPPVGLMPMMPVEVKTFHNLRLGNYNLWEIYRYADRAQITDQNFSINPTLRECVFHISHLAINDTVGNRLDCVLVNINDTIGNRLDHMMDDNFTSYDDDDDEDDDNDDDPDYDPDDDYIPPGSSSSKKRKSSSIQTGSKKRVTALSSKGITTIGKYIGSGTFGKVFSGYYDGQSVAWKTCDVYKEQKATKMLEHEAHIYSILKECQSHAVPRLLYKGYIYDGYLFALVLQLIEGAHHVDPERLTKEEKK</sequence>
<dbReference type="OrthoDB" id="2156052at2759"/>
<dbReference type="EMBL" id="CAGKOT010000023">
    <property type="protein sequence ID" value="CAB5366886.1"/>
    <property type="molecule type" value="Genomic_DNA"/>
</dbReference>
<dbReference type="PANTHER" id="PTHR37171">
    <property type="entry name" value="SERINE/THREONINE-PROTEIN KINASE YRZF-RELATED"/>
    <property type="match status" value="1"/>
</dbReference>
<evidence type="ECO:0000313" key="3">
    <source>
        <dbReference type="Proteomes" id="UP000684084"/>
    </source>
</evidence>
<evidence type="ECO:0008006" key="4">
    <source>
        <dbReference type="Google" id="ProtNLM"/>
    </source>
</evidence>
<name>A0A915Z898_9GLOM</name>
<dbReference type="InterPro" id="IPR052396">
    <property type="entry name" value="Meiotic_Drive_Suppr_Kinase"/>
</dbReference>
<dbReference type="VEuPathDB" id="FungiDB:RhiirFUN_018585"/>
<comment type="caution">
    <text evidence="2">The sequence shown here is derived from an EMBL/GenBank/DDBJ whole genome shotgun (WGS) entry which is preliminary data.</text>
</comment>
<proteinExistence type="predicted"/>
<feature type="compositionally biased region" description="Acidic residues" evidence="1">
    <location>
        <begin position="211"/>
        <end position="233"/>
    </location>
</feature>
<evidence type="ECO:0000313" key="2">
    <source>
        <dbReference type="EMBL" id="CAB5366886.1"/>
    </source>
</evidence>
<gene>
    <name evidence="2" type="ORF">CHRIB12_LOCUS11005</name>
</gene>
<dbReference type="PANTHER" id="PTHR37171:SF1">
    <property type="entry name" value="SERINE_THREONINE-PROTEIN KINASE YRZF-RELATED"/>
    <property type="match status" value="1"/>
</dbReference>
<feature type="region of interest" description="Disordered" evidence="1">
    <location>
        <begin position="207"/>
        <end position="255"/>
    </location>
</feature>
<reference evidence="2" key="1">
    <citation type="submission" date="2020-05" db="EMBL/GenBank/DDBJ databases">
        <authorList>
            <person name="Rincon C."/>
            <person name="Sanders R I."/>
            <person name="Robbins C."/>
            <person name="Chaturvedi A."/>
        </authorList>
    </citation>
    <scope>NUCLEOTIDE SEQUENCE</scope>
    <source>
        <strain evidence="2">CHB12</strain>
    </source>
</reference>
<dbReference type="Proteomes" id="UP000684084">
    <property type="component" value="Unassembled WGS sequence"/>
</dbReference>
<organism evidence="2 3">
    <name type="scientific">Rhizophagus irregularis</name>
    <dbReference type="NCBI Taxonomy" id="588596"/>
    <lineage>
        <taxon>Eukaryota</taxon>
        <taxon>Fungi</taxon>
        <taxon>Fungi incertae sedis</taxon>
        <taxon>Mucoromycota</taxon>
        <taxon>Glomeromycotina</taxon>
        <taxon>Glomeromycetes</taxon>
        <taxon>Glomerales</taxon>
        <taxon>Glomeraceae</taxon>
        <taxon>Rhizophagus</taxon>
    </lineage>
</organism>
<accession>A0A915Z898</accession>
<evidence type="ECO:0000256" key="1">
    <source>
        <dbReference type="SAM" id="MobiDB-lite"/>
    </source>
</evidence>
<protein>
    <recommendedName>
        <fullName evidence="4">Protein kinase domain-containing protein</fullName>
    </recommendedName>
</protein>
<dbReference type="AlphaFoldDB" id="A0A915Z898"/>